<feature type="signal peptide" evidence="2">
    <location>
        <begin position="1"/>
        <end position="24"/>
    </location>
</feature>
<keyword evidence="4" id="KW-1185">Reference proteome</keyword>
<gene>
    <name evidence="3" type="ORF">FB45DRAFT_862279</name>
</gene>
<reference evidence="3" key="1">
    <citation type="submission" date="2023-03" db="EMBL/GenBank/DDBJ databases">
        <title>Massive genome expansion in bonnet fungi (Mycena s.s.) driven by repeated elements and novel gene families across ecological guilds.</title>
        <authorList>
            <consortium name="Lawrence Berkeley National Laboratory"/>
            <person name="Harder C.B."/>
            <person name="Miyauchi S."/>
            <person name="Viragh M."/>
            <person name="Kuo A."/>
            <person name="Thoen E."/>
            <person name="Andreopoulos B."/>
            <person name="Lu D."/>
            <person name="Skrede I."/>
            <person name="Drula E."/>
            <person name="Henrissat B."/>
            <person name="Morin E."/>
            <person name="Kohler A."/>
            <person name="Barry K."/>
            <person name="LaButti K."/>
            <person name="Morin E."/>
            <person name="Salamov A."/>
            <person name="Lipzen A."/>
            <person name="Mereny Z."/>
            <person name="Hegedus B."/>
            <person name="Baldrian P."/>
            <person name="Stursova M."/>
            <person name="Weitz H."/>
            <person name="Taylor A."/>
            <person name="Grigoriev I.V."/>
            <person name="Nagy L.G."/>
            <person name="Martin F."/>
            <person name="Kauserud H."/>
        </authorList>
    </citation>
    <scope>NUCLEOTIDE SEQUENCE</scope>
    <source>
        <strain evidence="3">9284</strain>
    </source>
</reference>
<feature type="region of interest" description="Disordered" evidence="1">
    <location>
        <begin position="66"/>
        <end position="88"/>
    </location>
</feature>
<evidence type="ECO:0000313" key="4">
    <source>
        <dbReference type="Proteomes" id="UP001221142"/>
    </source>
</evidence>
<accession>A0AAD7C6P8</accession>
<organism evidence="3 4">
    <name type="scientific">Roridomyces roridus</name>
    <dbReference type="NCBI Taxonomy" id="1738132"/>
    <lineage>
        <taxon>Eukaryota</taxon>
        <taxon>Fungi</taxon>
        <taxon>Dikarya</taxon>
        <taxon>Basidiomycota</taxon>
        <taxon>Agaricomycotina</taxon>
        <taxon>Agaricomycetes</taxon>
        <taxon>Agaricomycetidae</taxon>
        <taxon>Agaricales</taxon>
        <taxon>Marasmiineae</taxon>
        <taxon>Mycenaceae</taxon>
        <taxon>Roridomyces</taxon>
    </lineage>
</organism>
<name>A0AAD7C6P8_9AGAR</name>
<evidence type="ECO:0000256" key="2">
    <source>
        <dbReference type="SAM" id="SignalP"/>
    </source>
</evidence>
<comment type="caution">
    <text evidence="3">The sequence shown here is derived from an EMBL/GenBank/DDBJ whole genome shotgun (WGS) entry which is preliminary data.</text>
</comment>
<dbReference type="Proteomes" id="UP001221142">
    <property type="component" value="Unassembled WGS sequence"/>
</dbReference>
<proteinExistence type="predicted"/>
<feature type="compositionally biased region" description="Polar residues" evidence="1">
    <location>
        <begin position="66"/>
        <end position="85"/>
    </location>
</feature>
<dbReference type="AlphaFoldDB" id="A0AAD7C6P8"/>
<evidence type="ECO:0000313" key="3">
    <source>
        <dbReference type="EMBL" id="KAJ7641009.1"/>
    </source>
</evidence>
<feature type="chain" id="PRO_5042282497" evidence="2">
    <location>
        <begin position="25"/>
        <end position="133"/>
    </location>
</feature>
<evidence type="ECO:0000256" key="1">
    <source>
        <dbReference type="SAM" id="MobiDB-lite"/>
    </source>
</evidence>
<protein>
    <submittedName>
        <fullName evidence="3">Uncharacterized protein</fullName>
    </submittedName>
</protein>
<sequence>MAKSTALSLIPLIFFILAAQKTQDCNVKANESTPAAAQESFDSFVKNCAELGNTVHNITVAGSFTNGAAGPESSTSTPGTASQPGTGFASAEIKPMRVAAVGYSEYGLVPNTLGLGETNGKTITISSHLHQIL</sequence>
<dbReference type="EMBL" id="JARKIF010000004">
    <property type="protein sequence ID" value="KAJ7641009.1"/>
    <property type="molecule type" value="Genomic_DNA"/>
</dbReference>
<keyword evidence="2" id="KW-0732">Signal</keyword>